<keyword evidence="6" id="KW-0560">Oxidoreductase</keyword>
<dbReference type="InterPro" id="IPR002372">
    <property type="entry name" value="PQQ_rpt_dom"/>
</dbReference>
<dbReference type="EMBL" id="FZOQ01000002">
    <property type="protein sequence ID" value="SNS14144.1"/>
    <property type="molecule type" value="Genomic_DNA"/>
</dbReference>
<evidence type="ECO:0000259" key="10">
    <source>
        <dbReference type="PROSITE" id="PS51007"/>
    </source>
</evidence>
<evidence type="ECO:0000256" key="3">
    <source>
        <dbReference type="ARBA" id="ARBA00022617"/>
    </source>
</evidence>
<dbReference type="Gene3D" id="1.10.760.10">
    <property type="entry name" value="Cytochrome c-like domain"/>
    <property type="match status" value="1"/>
</dbReference>
<dbReference type="PANTHER" id="PTHR32303">
    <property type="entry name" value="QUINOPROTEIN ALCOHOL DEHYDROGENASE (CYTOCHROME C)"/>
    <property type="match status" value="1"/>
</dbReference>
<dbReference type="Pfam" id="PF13442">
    <property type="entry name" value="Cytochrome_CBB3"/>
    <property type="match status" value="1"/>
</dbReference>
<evidence type="ECO:0000256" key="7">
    <source>
        <dbReference type="ARBA" id="ARBA00023004"/>
    </source>
</evidence>
<dbReference type="InterPro" id="IPR011047">
    <property type="entry name" value="Quinoprotein_ADH-like_sf"/>
</dbReference>
<dbReference type="GO" id="GO:0048038">
    <property type="term" value="F:quinone binding"/>
    <property type="evidence" value="ECO:0007669"/>
    <property type="project" value="InterPro"/>
</dbReference>
<evidence type="ECO:0000256" key="9">
    <source>
        <dbReference type="SAM" id="SignalP"/>
    </source>
</evidence>
<dbReference type="GO" id="GO:0008876">
    <property type="term" value="F:quinoprotein glucose dehydrogenase activity"/>
    <property type="evidence" value="ECO:0007669"/>
    <property type="project" value="TreeGrafter"/>
</dbReference>
<dbReference type="GO" id="GO:0009055">
    <property type="term" value="F:electron transfer activity"/>
    <property type="evidence" value="ECO:0007669"/>
    <property type="project" value="InterPro"/>
</dbReference>
<dbReference type="RefSeq" id="WP_089317768.1">
    <property type="nucleotide sequence ID" value="NZ_FZOQ01000002.1"/>
</dbReference>
<dbReference type="CDD" id="cd10280">
    <property type="entry name" value="PQQ_mGDH"/>
    <property type="match status" value="1"/>
</dbReference>
<comment type="cofactor">
    <cofactor evidence="1">
        <name>pyrroloquinoline quinone</name>
        <dbReference type="ChEBI" id="CHEBI:58442"/>
    </cofactor>
</comment>
<gene>
    <name evidence="11" type="ORF">SAMN06296052_102297</name>
</gene>
<dbReference type="PROSITE" id="PS51007">
    <property type="entry name" value="CYTC"/>
    <property type="match status" value="1"/>
</dbReference>
<dbReference type="PROSITE" id="PS51257">
    <property type="entry name" value="PROKAR_LIPOPROTEIN"/>
    <property type="match status" value="1"/>
</dbReference>
<evidence type="ECO:0000256" key="2">
    <source>
        <dbReference type="ARBA" id="ARBA00008156"/>
    </source>
</evidence>
<name>A0A239C405_9BACT</name>
<comment type="similarity">
    <text evidence="2">Belongs to the bacterial PQQ dehydrogenase family.</text>
</comment>
<feature type="signal peptide" evidence="9">
    <location>
        <begin position="1"/>
        <end position="24"/>
    </location>
</feature>
<dbReference type="AlphaFoldDB" id="A0A239C405"/>
<dbReference type="InterPro" id="IPR017511">
    <property type="entry name" value="PQQ_mDH"/>
</dbReference>
<evidence type="ECO:0000256" key="5">
    <source>
        <dbReference type="ARBA" id="ARBA00022729"/>
    </source>
</evidence>
<evidence type="ECO:0000313" key="12">
    <source>
        <dbReference type="Proteomes" id="UP000198432"/>
    </source>
</evidence>
<dbReference type="SUPFAM" id="SSF50998">
    <property type="entry name" value="Quinoprotein alcohol dehydrogenase-like"/>
    <property type="match status" value="1"/>
</dbReference>
<dbReference type="SUPFAM" id="SSF46626">
    <property type="entry name" value="Cytochrome c"/>
    <property type="match status" value="1"/>
</dbReference>
<dbReference type="GO" id="GO:0016020">
    <property type="term" value="C:membrane"/>
    <property type="evidence" value="ECO:0007669"/>
    <property type="project" value="InterPro"/>
</dbReference>
<dbReference type="OrthoDB" id="9816081at2"/>
<sequence length="746" mass="81627">MNRKLLWAILLLAGSLSISCVRQLASEEEGQDKYSGWRTYAGSKEGNRYSSNTQLTPENVAQLEVAWRYSTGDKDPEDKSQIQCNPIMVDGVLYGTSPFLKLFALDAATGAQKWLFDPAKTGSNPNGDMAWFHQINRGVVYWESEEGEEKRILYSVGPKLFAVNAEDGSLVKSFGEGGAINLSEGLDREGSEDAYIAGTTPGVIYKDLLIMGMRVTEDGDAAPGHIRAFDVRTGERKWIFHTIPHPGEKGYDTWEDPDAWKKIGGANSWAGMSLDEERGIVYVPTGTAGPDFYGGVRKGQNLFANSLVALDAASGKYIWHYQVVHHDLWDRDLPANPNLVTITKDGIRIDAVAQITKHGYVFVFDRDTGEPVFPIEEKPVPTSGLPGEKVWPTQPIPSLPEPFARHKFDEEDVSDLTPETYQDMLTKYRAVKHKGMFAPPSKDGSWIFPGYDGGGEWGGAAVDPESGILYVNSSEMPWILTMMDVPKEAGKDLSVKGIGKTIYNKYCIACHGPEMKGNGTSIPSLVALNQRMKEEQVNSIITGGRNMMPAFRQIPESERTALIAFLLNTEEKEAHAKLELAKEVGGAEADNIAGAKNILDEIPYVSTGYHRFLDKNGYPGIKPPWGTLNAVDLSSGKLLWKVPLGEYEELTKKGIPPTGTENYGGPLVTKGGLVFIAATKDAKLRAFDKKSGKVLWEAQLPVPAYATPATYLLNGKQYVVVACGGGKIGSPSGDQYIAFALPEKSR</sequence>
<keyword evidence="12" id="KW-1185">Reference proteome</keyword>
<organism evidence="11 12">
    <name type="scientific">Pontibacter ummariensis</name>
    <dbReference type="NCBI Taxonomy" id="1610492"/>
    <lineage>
        <taxon>Bacteria</taxon>
        <taxon>Pseudomonadati</taxon>
        <taxon>Bacteroidota</taxon>
        <taxon>Cytophagia</taxon>
        <taxon>Cytophagales</taxon>
        <taxon>Hymenobacteraceae</taxon>
        <taxon>Pontibacter</taxon>
    </lineage>
</organism>
<keyword evidence="5 9" id="KW-0732">Signal</keyword>
<dbReference type="InterPro" id="IPR036909">
    <property type="entry name" value="Cyt_c-like_dom_sf"/>
</dbReference>
<dbReference type="SMART" id="SM00564">
    <property type="entry name" value="PQQ"/>
    <property type="match status" value="5"/>
</dbReference>
<evidence type="ECO:0000256" key="8">
    <source>
        <dbReference type="PROSITE-ProRule" id="PRU00433"/>
    </source>
</evidence>
<evidence type="ECO:0000256" key="4">
    <source>
        <dbReference type="ARBA" id="ARBA00022723"/>
    </source>
</evidence>
<proteinExistence type="inferred from homology"/>
<protein>
    <submittedName>
        <fullName evidence="11">Quinoprotein glucose dehydrogenase</fullName>
    </submittedName>
</protein>
<reference evidence="12" key="1">
    <citation type="submission" date="2017-06" db="EMBL/GenBank/DDBJ databases">
        <authorList>
            <person name="Varghese N."/>
            <person name="Submissions S."/>
        </authorList>
    </citation>
    <scope>NUCLEOTIDE SEQUENCE [LARGE SCALE GENOMIC DNA]</scope>
    <source>
        <strain evidence="12">NKM1</strain>
    </source>
</reference>
<keyword evidence="4 8" id="KW-0479">Metal-binding</keyword>
<accession>A0A239C405</accession>
<keyword evidence="7 8" id="KW-0408">Iron</keyword>
<dbReference type="Pfam" id="PF01011">
    <property type="entry name" value="PQQ"/>
    <property type="match status" value="2"/>
</dbReference>
<feature type="chain" id="PRO_5012602151" evidence="9">
    <location>
        <begin position="25"/>
        <end position="746"/>
    </location>
</feature>
<dbReference type="Proteomes" id="UP000198432">
    <property type="component" value="Unassembled WGS sequence"/>
</dbReference>
<dbReference type="GO" id="GO:0020037">
    <property type="term" value="F:heme binding"/>
    <property type="evidence" value="ECO:0007669"/>
    <property type="project" value="InterPro"/>
</dbReference>
<evidence type="ECO:0000256" key="1">
    <source>
        <dbReference type="ARBA" id="ARBA00001931"/>
    </source>
</evidence>
<dbReference type="Gene3D" id="2.140.10.10">
    <property type="entry name" value="Quinoprotein alcohol dehydrogenase-like superfamily"/>
    <property type="match status" value="2"/>
</dbReference>
<keyword evidence="3 8" id="KW-0349">Heme</keyword>
<evidence type="ECO:0000313" key="11">
    <source>
        <dbReference type="EMBL" id="SNS14144.1"/>
    </source>
</evidence>
<dbReference type="PANTHER" id="PTHR32303:SF4">
    <property type="entry name" value="QUINOPROTEIN GLUCOSE DEHYDROGENASE"/>
    <property type="match status" value="1"/>
</dbReference>
<dbReference type="InterPro" id="IPR009056">
    <property type="entry name" value="Cyt_c-like_dom"/>
</dbReference>
<dbReference type="GO" id="GO:0046872">
    <property type="term" value="F:metal ion binding"/>
    <property type="evidence" value="ECO:0007669"/>
    <property type="project" value="UniProtKB-KW"/>
</dbReference>
<evidence type="ECO:0000256" key="6">
    <source>
        <dbReference type="ARBA" id="ARBA00023002"/>
    </source>
</evidence>
<dbReference type="InterPro" id="IPR018391">
    <property type="entry name" value="PQQ_b-propeller_rpt"/>
</dbReference>
<feature type="domain" description="Cytochrome c" evidence="10">
    <location>
        <begin position="494"/>
        <end position="570"/>
    </location>
</feature>